<evidence type="ECO:0000313" key="4">
    <source>
        <dbReference type="Proteomes" id="UP001338125"/>
    </source>
</evidence>
<keyword evidence="4" id="KW-1185">Reference proteome</keyword>
<accession>A0ABR0SUC1</accession>
<dbReference type="GO" id="GO:0032259">
    <property type="term" value="P:methylation"/>
    <property type="evidence" value="ECO:0007669"/>
    <property type="project" value="UniProtKB-KW"/>
</dbReference>
<dbReference type="Proteomes" id="UP001338125">
    <property type="component" value="Unassembled WGS sequence"/>
</dbReference>
<protein>
    <submittedName>
        <fullName evidence="3">Methyltransferase pytC</fullName>
    </submittedName>
</protein>
<dbReference type="PANTHER" id="PTHR43591:SF31">
    <property type="entry name" value="LAEA-LIKE, PUTATIVE (AFU_ORTHOLOGUE AFUA_8G01930)-RELATED"/>
    <property type="match status" value="1"/>
</dbReference>
<dbReference type="InterPro" id="IPR029063">
    <property type="entry name" value="SAM-dependent_MTases_sf"/>
</dbReference>
<dbReference type="CDD" id="cd02440">
    <property type="entry name" value="AdoMet_MTases"/>
    <property type="match status" value="1"/>
</dbReference>
<dbReference type="Gene3D" id="3.40.50.150">
    <property type="entry name" value="Vaccinia Virus protein VP39"/>
    <property type="match status" value="1"/>
</dbReference>
<evidence type="ECO:0000313" key="3">
    <source>
        <dbReference type="EMBL" id="KAK5995316.1"/>
    </source>
</evidence>
<evidence type="ECO:0000256" key="2">
    <source>
        <dbReference type="SAM" id="MobiDB-lite"/>
    </source>
</evidence>
<organism evidence="3 4">
    <name type="scientific">Cladobotryum mycophilum</name>
    <dbReference type="NCBI Taxonomy" id="491253"/>
    <lineage>
        <taxon>Eukaryota</taxon>
        <taxon>Fungi</taxon>
        <taxon>Dikarya</taxon>
        <taxon>Ascomycota</taxon>
        <taxon>Pezizomycotina</taxon>
        <taxon>Sordariomycetes</taxon>
        <taxon>Hypocreomycetidae</taxon>
        <taxon>Hypocreales</taxon>
        <taxon>Hypocreaceae</taxon>
        <taxon>Cladobotryum</taxon>
    </lineage>
</organism>
<comment type="similarity">
    <text evidence="1">Belongs to the methyltransferase superfamily. LaeA methyltransferase family.</text>
</comment>
<dbReference type="SUPFAM" id="SSF53335">
    <property type="entry name" value="S-adenosyl-L-methionine-dependent methyltransferases"/>
    <property type="match status" value="1"/>
</dbReference>
<feature type="region of interest" description="Disordered" evidence="2">
    <location>
        <begin position="1"/>
        <end position="33"/>
    </location>
</feature>
<dbReference type="PANTHER" id="PTHR43591">
    <property type="entry name" value="METHYLTRANSFERASE"/>
    <property type="match status" value="1"/>
</dbReference>
<keyword evidence="3" id="KW-0808">Transferase</keyword>
<dbReference type="Pfam" id="PF13489">
    <property type="entry name" value="Methyltransf_23"/>
    <property type="match status" value="1"/>
</dbReference>
<sequence>MTTTEPPGMIYPDETAVSPSEDDDEGNDIGSYRSSLTSVTSSVLHGVMGEGQRRYAVYGQEEYGLPMDDQELDRMDLCHHKYYSLLNSRHFLAPIVENPQRIMDLGCGTGIWCVEVADEYPGAQVLGVDIAPTQPQWVPPNCQFELDDIEQSWTWKPDSADFIFGRDLILSVRNFPKLIDQVYTHLKPGGWVEFQCAAVMLQCDDGTLPTESTFQAWADLMKSACSKYGTPVDDPAKWKDWFQERGFECVTEEVFKMPCTPWAKDKRLKLIGMWEQHNLTNNLEGLTMRLFQKSLGWTEEEILVISAMLRKELRDLGVHTYWPFYVVYARKPLSPRFDVGG</sequence>
<comment type="caution">
    <text evidence="3">The sequence shown here is derived from an EMBL/GenBank/DDBJ whole genome shotgun (WGS) entry which is preliminary data.</text>
</comment>
<gene>
    <name evidence="3" type="ORF">PT974_03719</name>
</gene>
<dbReference type="EMBL" id="JAVFKD010000004">
    <property type="protein sequence ID" value="KAK5995316.1"/>
    <property type="molecule type" value="Genomic_DNA"/>
</dbReference>
<keyword evidence="3" id="KW-0489">Methyltransferase</keyword>
<reference evidence="3 4" key="1">
    <citation type="submission" date="2024-01" db="EMBL/GenBank/DDBJ databases">
        <title>Complete genome of Cladobotryum mycophilum ATHUM6906.</title>
        <authorList>
            <person name="Christinaki A.C."/>
            <person name="Myridakis A.I."/>
            <person name="Kouvelis V.N."/>
        </authorList>
    </citation>
    <scope>NUCLEOTIDE SEQUENCE [LARGE SCALE GENOMIC DNA]</scope>
    <source>
        <strain evidence="3 4">ATHUM6906</strain>
    </source>
</reference>
<proteinExistence type="inferred from homology"/>
<name>A0ABR0SUC1_9HYPO</name>
<dbReference type="GO" id="GO:0008168">
    <property type="term" value="F:methyltransferase activity"/>
    <property type="evidence" value="ECO:0007669"/>
    <property type="project" value="UniProtKB-KW"/>
</dbReference>
<evidence type="ECO:0000256" key="1">
    <source>
        <dbReference type="ARBA" id="ARBA00038158"/>
    </source>
</evidence>